<evidence type="ECO:0000313" key="2">
    <source>
        <dbReference type="EMBL" id="PSV92423.1"/>
    </source>
</evidence>
<keyword evidence="1" id="KW-1133">Transmembrane helix</keyword>
<dbReference type="EMBL" id="PYLW01000023">
    <property type="protein sequence ID" value="PSV92423.1"/>
    <property type="molecule type" value="Genomic_DNA"/>
</dbReference>
<keyword evidence="1" id="KW-0472">Membrane</keyword>
<proteinExistence type="predicted"/>
<sequence>MYQLNYQNRMFNASTRFFSNILTKVIFLVFIYCFIPKLGVISVGDINLPQGITLNIHFNNGDYNE</sequence>
<organism evidence="2 3">
    <name type="scientific">Photobacterium iliopiscarium</name>
    <dbReference type="NCBI Taxonomy" id="56192"/>
    <lineage>
        <taxon>Bacteria</taxon>
        <taxon>Pseudomonadati</taxon>
        <taxon>Pseudomonadota</taxon>
        <taxon>Gammaproteobacteria</taxon>
        <taxon>Vibrionales</taxon>
        <taxon>Vibrionaceae</taxon>
        <taxon>Photobacterium</taxon>
    </lineage>
</organism>
<name>A0A2T3MF49_9GAMM</name>
<dbReference type="Proteomes" id="UP000241954">
    <property type="component" value="Unassembled WGS sequence"/>
</dbReference>
<keyword evidence="1" id="KW-0812">Transmembrane</keyword>
<accession>A0A2T3MF49</accession>
<comment type="caution">
    <text evidence="2">The sequence shown here is derived from an EMBL/GenBank/DDBJ whole genome shotgun (WGS) entry which is preliminary data.</text>
</comment>
<protein>
    <submittedName>
        <fullName evidence="2">Uncharacterized protein</fullName>
    </submittedName>
</protein>
<feature type="transmembrane region" description="Helical" evidence="1">
    <location>
        <begin position="21"/>
        <end position="41"/>
    </location>
</feature>
<evidence type="ECO:0000313" key="3">
    <source>
        <dbReference type="Proteomes" id="UP000241954"/>
    </source>
</evidence>
<reference evidence="2 3" key="1">
    <citation type="submission" date="2018-01" db="EMBL/GenBank/DDBJ databases">
        <title>Whole genome sequencing of Histamine producing bacteria.</title>
        <authorList>
            <person name="Butler K."/>
        </authorList>
    </citation>
    <scope>NUCLEOTIDE SEQUENCE [LARGE SCALE GENOMIC DNA]</scope>
    <source>
        <strain evidence="2 3">NCIMB 13481</strain>
    </source>
</reference>
<dbReference type="AlphaFoldDB" id="A0A2T3MF49"/>
<evidence type="ECO:0000256" key="1">
    <source>
        <dbReference type="SAM" id="Phobius"/>
    </source>
</evidence>
<gene>
    <name evidence="2" type="ORF">C9I88_16370</name>
</gene>